<dbReference type="PANTHER" id="PTHR42894">
    <property type="entry name" value="N-(5'-PHOSPHORIBOSYL)ANTHRANILATE ISOMERASE"/>
    <property type="match status" value="1"/>
</dbReference>
<evidence type="ECO:0000256" key="7">
    <source>
        <dbReference type="ARBA" id="ARBA00023235"/>
    </source>
</evidence>
<dbReference type="InterPro" id="IPR001240">
    <property type="entry name" value="PRAI_dom"/>
</dbReference>
<dbReference type="InterPro" id="IPR013785">
    <property type="entry name" value="Aldolase_TIM"/>
</dbReference>
<feature type="domain" description="N-(5'phosphoribosyl) anthranilate isomerase (PRAI)" evidence="8">
    <location>
        <begin position="3"/>
        <end position="185"/>
    </location>
</feature>
<evidence type="ECO:0000313" key="9">
    <source>
        <dbReference type="EMBL" id="KUG25297.1"/>
    </source>
</evidence>
<sequence length="193" mass="22233">MDDAKLCIDCGADALGFIFYKNSKRYIEPDKAKKIIDSLPFFVFKVGVFVNEESKKVNQIAEILKLNAVQLHGDEDLDYCHKINYPVIKAIRVDEDFNHNLEKYSNYTILLDSKDEKEYGGTGQQFNWYLIPKISRDKIILAGGVSENNIEEIYNKIKPQAVDLSSSLEKEPGIKDHKKVKSFIRKLNKLRNQ</sequence>
<keyword evidence="4" id="KW-0028">Amino-acid biosynthesis</keyword>
<name>A0A0W8FWT3_9ZZZZ</name>
<dbReference type="CDD" id="cd00405">
    <property type="entry name" value="PRAI"/>
    <property type="match status" value="1"/>
</dbReference>
<dbReference type="InterPro" id="IPR011060">
    <property type="entry name" value="RibuloseP-bd_barrel"/>
</dbReference>
<dbReference type="Pfam" id="PF00697">
    <property type="entry name" value="PRAI"/>
    <property type="match status" value="1"/>
</dbReference>
<keyword evidence="5" id="KW-0822">Tryptophan biosynthesis</keyword>
<evidence type="ECO:0000256" key="3">
    <source>
        <dbReference type="ARBA" id="ARBA00012572"/>
    </source>
</evidence>
<protein>
    <recommendedName>
        <fullName evidence="3">phosphoribosylanthranilate isomerase</fullName>
        <ecNumber evidence="3">5.3.1.24</ecNumber>
    </recommendedName>
</protein>
<organism evidence="9">
    <name type="scientific">hydrocarbon metagenome</name>
    <dbReference type="NCBI Taxonomy" id="938273"/>
    <lineage>
        <taxon>unclassified sequences</taxon>
        <taxon>metagenomes</taxon>
        <taxon>ecological metagenomes</taxon>
    </lineage>
</organism>
<reference evidence="9" key="1">
    <citation type="journal article" date="2015" name="Proc. Natl. Acad. Sci. U.S.A.">
        <title>Networks of energetic and metabolic interactions define dynamics in microbial communities.</title>
        <authorList>
            <person name="Embree M."/>
            <person name="Liu J.K."/>
            <person name="Al-Bassam M.M."/>
            <person name="Zengler K."/>
        </authorList>
    </citation>
    <scope>NUCLEOTIDE SEQUENCE</scope>
</reference>
<dbReference type="GO" id="GO:0004640">
    <property type="term" value="F:phosphoribosylanthranilate isomerase activity"/>
    <property type="evidence" value="ECO:0007669"/>
    <property type="project" value="UniProtKB-EC"/>
</dbReference>
<dbReference type="SUPFAM" id="SSF51366">
    <property type="entry name" value="Ribulose-phoshate binding barrel"/>
    <property type="match status" value="1"/>
</dbReference>
<keyword evidence="7 9" id="KW-0413">Isomerase</keyword>
<accession>A0A0W8FWT3</accession>
<keyword evidence="6" id="KW-0057">Aromatic amino acid biosynthesis</keyword>
<evidence type="ECO:0000256" key="4">
    <source>
        <dbReference type="ARBA" id="ARBA00022605"/>
    </source>
</evidence>
<dbReference type="EMBL" id="LNQE01000722">
    <property type="protein sequence ID" value="KUG25297.1"/>
    <property type="molecule type" value="Genomic_DNA"/>
</dbReference>
<evidence type="ECO:0000259" key="8">
    <source>
        <dbReference type="Pfam" id="PF00697"/>
    </source>
</evidence>
<dbReference type="EC" id="5.3.1.24" evidence="3"/>
<dbReference type="Gene3D" id="3.20.20.70">
    <property type="entry name" value="Aldolase class I"/>
    <property type="match status" value="1"/>
</dbReference>
<comment type="pathway">
    <text evidence="1">Amino-acid biosynthesis; L-tryptophan biosynthesis; L-tryptophan from chorismate: step 3/5.</text>
</comment>
<dbReference type="InterPro" id="IPR044643">
    <property type="entry name" value="TrpF_fam"/>
</dbReference>
<dbReference type="UniPathway" id="UPA00035">
    <property type="reaction ID" value="UER00042"/>
</dbReference>
<dbReference type="HAMAP" id="MF_00135">
    <property type="entry name" value="PRAI"/>
    <property type="match status" value="1"/>
</dbReference>
<evidence type="ECO:0000256" key="6">
    <source>
        <dbReference type="ARBA" id="ARBA00023141"/>
    </source>
</evidence>
<evidence type="ECO:0000256" key="1">
    <source>
        <dbReference type="ARBA" id="ARBA00004664"/>
    </source>
</evidence>
<gene>
    <name evidence="9" type="ORF">ASZ90_004885</name>
</gene>
<dbReference type="GO" id="GO:0000162">
    <property type="term" value="P:L-tryptophan biosynthetic process"/>
    <property type="evidence" value="ECO:0007669"/>
    <property type="project" value="UniProtKB-UniPathway"/>
</dbReference>
<dbReference type="AlphaFoldDB" id="A0A0W8FWT3"/>
<dbReference type="FunFam" id="3.20.20.70:FF:000075">
    <property type="entry name" value="Tryptophan biosynthesis protein TRP1"/>
    <property type="match status" value="1"/>
</dbReference>
<comment type="similarity">
    <text evidence="2">Belongs to the TrpF family.</text>
</comment>
<evidence type="ECO:0000256" key="2">
    <source>
        <dbReference type="ARBA" id="ARBA00007571"/>
    </source>
</evidence>
<comment type="caution">
    <text evidence="9">The sequence shown here is derived from an EMBL/GenBank/DDBJ whole genome shotgun (WGS) entry which is preliminary data.</text>
</comment>
<proteinExistence type="inferred from homology"/>
<evidence type="ECO:0000256" key="5">
    <source>
        <dbReference type="ARBA" id="ARBA00022822"/>
    </source>
</evidence>
<dbReference type="PANTHER" id="PTHR42894:SF1">
    <property type="entry name" value="N-(5'-PHOSPHORIBOSYL)ANTHRANILATE ISOMERASE"/>
    <property type="match status" value="1"/>
</dbReference>